<dbReference type="GO" id="GO:0000723">
    <property type="term" value="P:telomere maintenance"/>
    <property type="evidence" value="ECO:0007669"/>
    <property type="project" value="TreeGrafter"/>
</dbReference>
<evidence type="ECO:0000313" key="6">
    <source>
        <dbReference type="EMBL" id="KAK5580707.1"/>
    </source>
</evidence>
<dbReference type="GO" id="GO:0006289">
    <property type="term" value="P:nucleotide-excision repair"/>
    <property type="evidence" value="ECO:0007669"/>
    <property type="project" value="TreeGrafter"/>
</dbReference>
<evidence type="ECO:0000256" key="3">
    <source>
        <dbReference type="ARBA" id="ARBA00023242"/>
    </source>
</evidence>
<dbReference type="GO" id="GO:0030896">
    <property type="term" value="C:checkpoint clamp complex"/>
    <property type="evidence" value="ECO:0007669"/>
    <property type="project" value="InterPro"/>
</dbReference>
<dbReference type="InterPro" id="IPR016580">
    <property type="entry name" value="HUS1"/>
</dbReference>
<feature type="transmembrane region" description="Helical" evidence="5">
    <location>
        <begin position="251"/>
        <end position="270"/>
    </location>
</feature>
<dbReference type="GO" id="GO:0035861">
    <property type="term" value="C:site of double-strand break"/>
    <property type="evidence" value="ECO:0007669"/>
    <property type="project" value="TreeGrafter"/>
</dbReference>
<dbReference type="PIRSF" id="PIRSF011312">
    <property type="entry name" value="Cell_cycle_HUS1"/>
    <property type="match status" value="1"/>
</dbReference>
<keyword evidence="5" id="KW-0472">Membrane</keyword>
<comment type="similarity">
    <text evidence="2 4">Belongs to the HUS1 family.</text>
</comment>
<sequence>MKFKAKISKANTLLKTVQNIMKIYNECICHITPDKLRFIIQSDFNDGMQVFCEIQRSLIFENFTIESLSDNEIQFQLDLENLRRVLQSATSQATPSDVFTNLTKVRGGPVLHFTIKSSTSGTVIFQDIPIVLLTAQQMAQINEPTLPDPLVHILLPNLKNLQKVIDKMKNISDCLKVMIAMNNRLSFEVETSSGSISTFYSGLDHPQFGDHVLSPDLSATVCVDIKKFAKVLHIHQLKPSEVVLCLYERSIIVHVVLSGIMITYYLPVLIKN</sequence>
<evidence type="ECO:0000256" key="1">
    <source>
        <dbReference type="ARBA" id="ARBA00004123"/>
    </source>
</evidence>
<dbReference type="EMBL" id="JAVFKY010000002">
    <property type="protein sequence ID" value="KAK5580707.1"/>
    <property type="molecule type" value="Genomic_DNA"/>
</dbReference>
<dbReference type="GO" id="GO:0033314">
    <property type="term" value="P:mitotic DNA replication checkpoint signaling"/>
    <property type="evidence" value="ECO:0007669"/>
    <property type="project" value="TreeGrafter"/>
</dbReference>
<comment type="subcellular location">
    <subcellularLocation>
        <location evidence="1">Nucleus</location>
    </subcellularLocation>
</comment>
<dbReference type="PANTHER" id="PTHR12900:SF0">
    <property type="entry name" value="CHECKPOINT PROTEIN"/>
    <property type="match status" value="1"/>
</dbReference>
<gene>
    <name evidence="6" type="ORF">RB653_000731</name>
</gene>
<evidence type="ECO:0000256" key="4">
    <source>
        <dbReference type="PIRNR" id="PIRNR011312"/>
    </source>
</evidence>
<evidence type="ECO:0000256" key="2">
    <source>
        <dbReference type="ARBA" id="ARBA00005563"/>
    </source>
</evidence>
<dbReference type="Proteomes" id="UP001344447">
    <property type="component" value="Unassembled WGS sequence"/>
</dbReference>
<keyword evidence="5" id="KW-1133">Transmembrane helix</keyword>
<name>A0AAN7U2S3_9MYCE</name>
<keyword evidence="7" id="KW-1185">Reference proteome</keyword>
<dbReference type="InterPro" id="IPR046938">
    <property type="entry name" value="DNA_clamp_sf"/>
</dbReference>
<dbReference type="PANTHER" id="PTHR12900">
    <property type="entry name" value="MITOTIC AND DNA DAMAGE CHECKPOINT PROTEIN HUS1"/>
    <property type="match status" value="1"/>
</dbReference>
<comment type="caution">
    <text evidence="6">The sequence shown here is derived from an EMBL/GenBank/DDBJ whole genome shotgun (WGS) entry which is preliminary data.</text>
</comment>
<dbReference type="Pfam" id="PF04005">
    <property type="entry name" value="Hus1"/>
    <property type="match status" value="1"/>
</dbReference>
<evidence type="ECO:0000313" key="7">
    <source>
        <dbReference type="Proteomes" id="UP001344447"/>
    </source>
</evidence>
<dbReference type="GO" id="GO:0044778">
    <property type="term" value="P:meiotic DNA integrity checkpoint signaling"/>
    <property type="evidence" value="ECO:0007669"/>
    <property type="project" value="TreeGrafter"/>
</dbReference>
<reference evidence="6 7" key="1">
    <citation type="submission" date="2023-11" db="EMBL/GenBank/DDBJ databases">
        <title>Dfirmibasis_genome.</title>
        <authorList>
            <person name="Edelbroek B."/>
            <person name="Kjellin J."/>
            <person name="Jerlstrom-Hultqvist J."/>
            <person name="Soderbom F."/>
        </authorList>
    </citation>
    <scope>NUCLEOTIDE SEQUENCE [LARGE SCALE GENOMIC DNA]</scope>
    <source>
        <strain evidence="6 7">TNS-C-14</strain>
    </source>
</reference>
<proteinExistence type="inferred from homology"/>
<keyword evidence="5" id="KW-0812">Transmembrane</keyword>
<protein>
    <recommendedName>
        <fullName evidence="4">Checkpoint protein</fullName>
    </recommendedName>
</protein>
<dbReference type="GO" id="GO:0031573">
    <property type="term" value="P:mitotic intra-S DNA damage checkpoint signaling"/>
    <property type="evidence" value="ECO:0007669"/>
    <property type="project" value="TreeGrafter"/>
</dbReference>
<dbReference type="GO" id="GO:0005730">
    <property type="term" value="C:nucleolus"/>
    <property type="evidence" value="ECO:0007669"/>
    <property type="project" value="InterPro"/>
</dbReference>
<dbReference type="SUPFAM" id="SSF55979">
    <property type="entry name" value="DNA clamp"/>
    <property type="match status" value="1"/>
</dbReference>
<accession>A0AAN7U2S3</accession>
<dbReference type="Gene3D" id="3.70.10.10">
    <property type="match status" value="1"/>
</dbReference>
<dbReference type="AlphaFoldDB" id="A0AAN7U2S3"/>
<evidence type="ECO:0000256" key="5">
    <source>
        <dbReference type="SAM" id="Phobius"/>
    </source>
</evidence>
<organism evidence="6 7">
    <name type="scientific">Dictyostelium firmibasis</name>
    <dbReference type="NCBI Taxonomy" id="79012"/>
    <lineage>
        <taxon>Eukaryota</taxon>
        <taxon>Amoebozoa</taxon>
        <taxon>Evosea</taxon>
        <taxon>Eumycetozoa</taxon>
        <taxon>Dictyostelia</taxon>
        <taxon>Dictyosteliales</taxon>
        <taxon>Dictyosteliaceae</taxon>
        <taxon>Dictyostelium</taxon>
    </lineage>
</organism>
<dbReference type="InterPro" id="IPR007150">
    <property type="entry name" value="HUS1/Mec3"/>
</dbReference>
<dbReference type="GO" id="GO:0000724">
    <property type="term" value="P:double-strand break repair via homologous recombination"/>
    <property type="evidence" value="ECO:0007669"/>
    <property type="project" value="TreeGrafter"/>
</dbReference>
<keyword evidence="3" id="KW-0539">Nucleus</keyword>